<evidence type="ECO:0000313" key="2">
    <source>
        <dbReference type="Proteomes" id="UP000003803"/>
    </source>
</evidence>
<reference evidence="1" key="1">
    <citation type="submission" date="2007-11" db="EMBL/GenBank/DDBJ databases">
        <authorList>
            <person name="Fulton L."/>
            <person name="Clifton S."/>
            <person name="Fulton B."/>
            <person name="Xu J."/>
            <person name="Minx P."/>
            <person name="Pepin K.H."/>
            <person name="Johnson M."/>
            <person name="Thiruvilangam P."/>
            <person name="Bhonagiri V."/>
            <person name="Nash W.E."/>
            <person name="Mardis E.R."/>
            <person name="Wilson R.K."/>
        </authorList>
    </citation>
    <scope>NUCLEOTIDE SEQUENCE [LARGE SCALE GENOMIC DNA]</scope>
    <source>
        <strain evidence="1">DSM 17241</strain>
    </source>
</reference>
<protein>
    <submittedName>
        <fullName evidence="1">Uncharacterized protein</fullName>
    </submittedName>
</protein>
<evidence type="ECO:0000313" key="1">
    <source>
        <dbReference type="EMBL" id="EDS12907.1"/>
    </source>
</evidence>
<dbReference type="AlphaFoldDB" id="B0P6T3"/>
<comment type="caution">
    <text evidence="1">The sequence shown here is derived from an EMBL/GenBank/DDBJ whole genome shotgun (WGS) entry which is preliminary data.</text>
</comment>
<accession>B0P6T3</accession>
<sequence length="62" mass="7213">MTRRFPLVVAGPRAKKRRPFLILPAARLTARLSKAPFYILPRLYNKITSFGEYFLNGTCTRR</sequence>
<name>B0P6T3_9FIRM</name>
<gene>
    <name evidence="1" type="ORF">ANACOL_00460</name>
</gene>
<dbReference type="HOGENOM" id="CLU_2894028_0_0_9"/>
<keyword evidence="2" id="KW-1185">Reference proteome</keyword>
<proteinExistence type="predicted"/>
<organism evidence="1 2">
    <name type="scientific">Anaerotruncus colihominis DSM 17241</name>
    <dbReference type="NCBI Taxonomy" id="445972"/>
    <lineage>
        <taxon>Bacteria</taxon>
        <taxon>Bacillati</taxon>
        <taxon>Bacillota</taxon>
        <taxon>Clostridia</taxon>
        <taxon>Eubacteriales</taxon>
        <taxon>Oscillospiraceae</taxon>
        <taxon>Anaerotruncus</taxon>
    </lineage>
</organism>
<dbReference type="EMBL" id="ABGD02000005">
    <property type="protein sequence ID" value="EDS12907.1"/>
    <property type="molecule type" value="Genomic_DNA"/>
</dbReference>
<reference evidence="1" key="2">
    <citation type="submission" date="2013-09" db="EMBL/GenBank/DDBJ databases">
        <title>Draft genome sequence of Anaerotruncus colihominis(DSM 17241).</title>
        <authorList>
            <person name="Sudarsanam P."/>
            <person name="Ley R."/>
            <person name="Guruge J."/>
            <person name="Turnbaugh P.J."/>
            <person name="Mahowald M."/>
            <person name="Liep D."/>
            <person name="Gordon J."/>
        </authorList>
    </citation>
    <scope>NUCLEOTIDE SEQUENCE</scope>
    <source>
        <strain evidence="1">DSM 17241</strain>
    </source>
</reference>
<dbReference type="Proteomes" id="UP000003803">
    <property type="component" value="Unassembled WGS sequence"/>
</dbReference>